<reference evidence="1" key="1">
    <citation type="submission" date="2014-05" db="EMBL/GenBank/DDBJ databases">
        <title>Complete genome sequence of Enterococcus faecalis bacteriophage ECP3.</title>
        <authorList>
            <person name="Kang H.-Y."/>
            <person name="Kim S."/>
            <person name="Kim J."/>
        </authorList>
    </citation>
    <scope>NUCLEOTIDE SEQUENCE [LARGE SCALE GENOMIC DNA]</scope>
    <source>
        <strain evidence="1">ECP3</strain>
    </source>
</reference>
<evidence type="ECO:0000313" key="2">
    <source>
        <dbReference type="Proteomes" id="UP000030157"/>
    </source>
</evidence>
<accession>A0A096XT53</accession>
<keyword evidence="2" id="KW-1185">Reference proteome</keyword>
<organism evidence="1 2">
    <name type="scientific">Enterococcus phage ECP3</name>
    <dbReference type="NCBI Taxonomy" id="1498168"/>
    <lineage>
        <taxon>Viruses</taxon>
        <taxon>Duplodnaviria</taxon>
        <taxon>Heunggongvirae</taxon>
        <taxon>Uroviricota</taxon>
        <taxon>Caudoviricetes</taxon>
        <taxon>Herelleviridae</taxon>
        <taxon>Brockvirinae</taxon>
        <taxon>Kochikohdavirus</taxon>
        <taxon>Kochikohdavirus ECP3</taxon>
    </lineage>
</organism>
<sequence length="112" mass="12593">MNYPKREKVVEVSLASGTYSVFPRRLGVTTNDAMSIVNGAMKGAELPMIPVHKLADRDSELTYVNAFQIQTAIENVVDVPERITSLYTKPEDETPEDEEVRLGTINNYFSLR</sequence>
<dbReference type="RefSeq" id="YP_009147121.1">
    <property type="nucleotide sequence ID" value="NC_027335.2"/>
</dbReference>
<dbReference type="Proteomes" id="UP000030157">
    <property type="component" value="Segment"/>
</dbReference>
<dbReference type="EMBL" id="KJ801817">
    <property type="protein sequence ID" value="AII28480.1"/>
    <property type="molecule type" value="Genomic_DNA"/>
</dbReference>
<dbReference type="GeneID" id="24628169"/>
<proteinExistence type="predicted"/>
<dbReference type="Pfam" id="PF23839">
    <property type="entry name" value="DUF7209"/>
    <property type="match status" value="1"/>
</dbReference>
<evidence type="ECO:0000313" key="1">
    <source>
        <dbReference type="EMBL" id="AII28480.1"/>
    </source>
</evidence>
<dbReference type="InterPro" id="IPR055633">
    <property type="entry name" value="DUF7209"/>
</dbReference>
<name>A0A096XT53_9CAUD</name>
<protein>
    <submittedName>
        <fullName evidence="1">Structural protein</fullName>
    </submittedName>
</protein>